<proteinExistence type="predicted"/>
<accession>A0A517TS14</accession>
<dbReference type="Pfam" id="PF13482">
    <property type="entry name" value="RNase_H_2"/>
    <property type="match status" value="1"/>
</dbReference>
<dbReference type="InterPro" id="IPR012337">
    <property type="entry name" value="RNaseH-like_sf"/>
</dbReference>
<dbReference type="GO" id="GO:0003676">
    <property type="term" value="F:nucleic acid binding"/>
    <property type="evidence" value="ECO:0007669"/>
    <property type="project" value="InterPro"/>
</dbReference>
<sequence>MFDDGLRLRLESLNRAPLPAIAAPPAVRLPTATAPAATHADTRGKAPSPLRPGVVQPITGLVRRGEVVANGCGEHWRVCVPLEELWPGGEALVSKRHARLARGASGSLLSEGMAEQVGKAPVHAAPPSPPRRGERPAVIQNFVAAFPERALLLDLETCGLSGSALFLVGLLRPIEGRLTVELLFARDYSEEPAVLASLWQRVDAEGVVVTFNGKSFDWPMVVDRSRRHLLFRGQRPPAPAHLDLLHPARRRWRGELPDCKLQTLEQRICGRSRTDDIPGSQIPAAYHEYVRTGFEREMDAILLHNAIDLVTLLDLAMRLAG</sequence>
<dbReference type="EMBL" id="CP036339">
    <property type="protein sequence ID" value="QDT71158.1"/>
    <property type="molecule type" value="Genomic_DNA"/>
</dbReference>
<keyword evidence="4" id="KW-1185">Reference proteome</keyword>
<dbReference type="AlphaFoldDB" id="A0A517TS14"/>
<reference evidence="3 4" key="1">
    <citation type="submission" date="2019-02" db="EMBL/GenBank/DDBJ databases">
        <title>Deep-cultivation of Planctomycetes and their phenomic and genomic characterization uncovers novel biology.</title>
        <authorList>
            <person name="Wiegand S."/>
            <person name="Jogler M."/>
            <person name="Boedeker C."/>
            <person name="Pinto D."/>
            <person name="Vollmers J."/>
            <person name="Rivas-Marin E."/>
            <person name="Kohn T."/>
            <person name="Peeters S.H."/>
            <person name="Heuer A."/>
            <person name="Rast P."/>
            <person name="Oberbeckmann S."/>
            <person name="Bunk B."/>
            <person name="Jeske O."/>
            <person name="Meyerdierks A."/>
            <person name="Storesund J.E."/>
            <person name="Kallscheuer N."/>
            <person name="Luecker S."/>
            <person name="Lage O.M."/>
            <person name="Pohl T."/>
            <person name="Merkel B.J."/>
            <person name="Hornburger P."/>
            <person name="Mueller R.-W."/>
            <person name="Bruemmer F."/>
            <person name="Labrenz M."/>
            <person name="Spormann A.M."/>
            <person name="Op den Camp H."/>
            <person name="Overmann J."/>
            <person name="Amann R."/>
            <person name="Jetten M.S.M."/>
            <person name="Mascher T."/>
            <person name="Medema M.H."/>
            <person name="Devos D.P."/>
            <person name="Kaster A.-K."/>
            <person name="Ovreas L."/>
            <person name="Rohde M."/>
            <person name="Galperin M.Y."/>
            <person name="Jogler C."/>
        </authorList>
    </citation>
    <scope>NUCLEOTIDE SEQUENCE [LARGE SCALE GENOMIC DNA]</scope>
    <source>
        <strain evidence="3 4">I41</strain>
    </source>
</reference>
<protein>
    <recommendedName>
        <fullName evidence="2">YprB ribonuclease H-like domain-containing protein</fullName>
    </recommendedName>
</protein>
<feature type="domain" description="YprB ribonuclease H-like" evidence="2">
    <location>
        <begin position="152"/>
        <end position="318"/>
    </location>
</feature>
<dbReference type="KEGG" id="llh:I41_03130"/>
<evidence type="ECO:0000259" key="2">
    <source>
        <dbReference type="Pfam" id="PF13482"/>
    </source>
</evidence>
<gene>
    <name evidence="3" type="ORF">I41_03130</name>
</gene>
<dbReference type="Gene3D" id="3.30.420.10">
    <property type="entry name" value="Ribonuclease H-like superfamily/Ribonuclease H"/>
    <property type="match status" value="1"/>
</dbReference>
<dbReference type="PANTHER" id="PTHR38462">
    <property type="entry name" value="EXONUCLEASE-LIKE PROTEIN"/>
    <property type="match status" value="1"/>
</dbReference>
<dbReference type="InterPro" id="IPR038720">
    <property type="entry name" value="YprB_RNase_H-like_dom"/>
</dbReference>
<dbReference type="OrthoDB" id="9790530at2"/>
<dbReference type="PANTHER" id="PTHR38462:SF1">
    <property type="entry name" value="YPRB RIBONUCLEASE H-LIKE DOMAIN-CONTAINING PROTEIN"/>
    <property type="match status" value="1"/>
</dbReference>
<dbReference type="SUPFAM" id="SSF53098">
    <property type="entry name" value="Ribonuclease H-like"/>
    <property type="match status" value="1"/>
</dbReference>
<feature type="region of interest" description="Disordered" evidence="1">
    <location>
        <begin position="33"/>
        <end position="52"/>
    </location>
</feature>
<name>A0A517TS14_9BACT</name>
<organism evidence="3 4">
    <name type="scientific">Lacipirellula limnantheis</name>
    <dbReference type="NCBI Taxonomy" id="2528024"/>
    <lineage>
        <taxon>Bacteria</taxon>
        <taxon>Pseudomonadati</taxon>
        <taxon>Planctomycetota</taxon>
        <taxon>Planctomycetia</taxon>
        <taxon>Pirellulales</taxon>
        <taxon>Lacipirellulaceae</taxon>
        <taxon>Lacipirellula</taxon>
    </lineage>
</organism>
<dbReference type="RefSeq" id="WP_145430310.1">
    <property type="nucleotide sequence ID" value="NZ_CP036339.1"/>
</dbReference>
<dbReference type="Proteomes" id="UP000317909">
    <property type="component" value="Chromosome"/>
</dbReference>
<evidence type="ECO:0000313" key="3">
    <source>
        <dbReference type="EMBL" id="QDT71158.1"/>
    </source>
</evidence>
<dbReference type="InterPro" id="IPR036397">
    <property type="entry name" value="RNaseH_sf"/>
</dbReference>
<evidence type="ECO:0000313" key="4">
    <source>
        <dbReference type="Proteomes" id="UP000317909"/>
    </source>
</evidence>
<evidence type="ECO:0000256" key="1">
    <source>
        <dbReference type="SAM" id="MobiDB-lite"/>
    </source>
</evidence>